<gene>
    <name evidence="2" type="primary">AVEN_266375_1</name>
    <name evidence="2" type="ORF">CEXT_172012</name>
</gene>
<comment type="caution">
    <text evidence="2">The sequence shown here is derived from an EMBL/GenBank/DDBJ whole genome shotgun (WGS) entry which is preliminary data.</text>
</comment>
<feature type="compositionally biased region" description="Basic and acidic residues" evidence="1">
    <location>
        <begin position="98"/>
        <end position="123"/>
    </location>
</feature>
<dbReference type="Proteomes" id="UP001054945">
    <property type="component" value="Unassembled WGS sequence"/>
</dbReference>
<proteinExistence type="predicted"/>
<dbReference type="AlphaFoldDB" id="A0AAV4YFS7"/>
<dbReference type="EMBL" id="BPLR01019209">
    <property type="protein sequence ID" value="GIZ05110.1"/>
    <property type="molecule type" value="Genomic_DNA"/>
</dbReference>
<accession>A0AAV4YFS7</accession>
<evidence type="ECO:0000313" key="2">
    <source>
        <dbReference type="EMBL" id="GIZ05110.1"/>
    </source>
</evidence>
<evidence type="ECO:0000256" key="1">
    <source>
        <dbReference type="SAM" id="MobiDB-lite"/>
    </source>
</evidence>
<feature type="region of interest" description="Disordered" evidence="1">
    <location>
        <begin position="1"/>
        <end position="55"/>
    </location>
</feature>
<sequence>MFEGSNQCRYEEQNDFSNGHPEPSEEPENGTVGLLEVSRTLYGVEDSSTEDNRTLEGCGSNLLSVQVKCEDIKWSSGMCSSEKESASHPSLVPHELRENSFEDARSPTDADYRDIDSNSRYPDEPVSQSFKSSEYPEGRSIYSSVFTLRDPYLGYPNQLLQYPNDFVGQGESFSNFSSAKFSPGQSHSEIYRPVVTTLRSSENGGFGVVYPESRTQAFEPDGYPELYCQLNVITNGKNNFRTKPISFLHAK</sequence>
<name>A0AAV4YFS7_CAEEX</name>
<keyword evidence="3" id="KW-1185">Reference proteome</keyword>
<organism evidence="2 3">
    <name type="scientific">Caerostris extrusa</name>
    <name type="common">Bark spider</name>
    <name type="synonym">Caerostris bankana</name>
    <dbReference type="NCBI Taxonomy" id="172846"/>
    <lineage>
        <taxon>Eukaryota</taxon>
        <taxon>Metazoa</taxon>
        <taxon>Ecdysozoa</taxon>
        <taxon>Arthropoda</taxon>
        <taxon>Chelicerata</taxon>
        <taxon>Arachnida</taxon>
        <taxon>Araneae</taxon>
        <taxon>Araneomorphae</taxon>
        <taxon>Entelegynae</taxon>
        <taxon>Araneoidea</taxon>
        <taxon>Araneidae</taxon>
        <taxon>Caerostris</taxon>
    </lineage>
</organism>
<protein>
    <submittedName>
        <fullName evidence="2">Uncharacterized protein</fullName>
    </submittedName>
</protein>
<feature type="region of interest" description="Disordered" evidence="1">
    <location>
        <begin position="98"/>
        <end position="133"/>
    </location>
</feature>
<evidence type="ECO:0000313" key="3">
    <source>
        <dbReference type="Proteomes" id="UP001054945"/>
    </source>
</evidence>
<reference evidence="2 3" key="1">
    <citation type="submission" date="2021-06" db="EMBL/GenBank/DDBJ databases">
        <title>Caerostris extrusa draft genome.</title>
        <authorList>
            <person name="Kono N."/>
            <person name="Arakawa K."/>
        </authorList>
    </citation>
    <scope>NUCLEOTIDE SEQUENCE [LARGE SCALE GENOMIC DNA]</scope>
</reference>